<feature type="region of interest" description="Disordered" evidence="1">
    <location>
        <begin position="323"/>
        <end position="349"/>
    </location>
</feature>
<keyword evidence="4" id="KW-1185">Reference proteome</keyword>
<comment type="caution">
    <text evidence="3">The sequence shown here is derived from an EMBL/GenBank/DDBJ whole genome shotgun (WGS) entry which is preliminary data.</text>
</comment>
<feature type="compositionally biased region" description="Pro residues" evidence="1">
    <location>
        <begin position="85"/>
        <end position="101"/>
    </location>
</feature>
<organism evidence="3 4">
    <name type="scientific">Trichosporon asahii var. asahii (strain CBS 8904)</name>
    <name type="common">Yeast</name>
    <dbReference type="NCBI Taxonomy" id="1220162"/>
    <lineage>
        <taxon>Eukaryota</taxon>
        <taxon>Fungi</taxon>
        <taxon>Dikarya</taxon>
        <taxon>Basidiomycota</taxon>
        <taxon>Agaricomycotina</taxon>
        <taxon>Tremellomycetes</taxon>
        <taxon>Trichosporonales</taxon>
        <taxon>Trichosporonaceae</taxon>
        <taxon>Trichosporon</taxon>
    </lineage>
</organism>
<name>K1VR66_TRIAC</name>
<feature type="region of interest" description="Disordered" evidence="1">
    <location>
        <begin position="63"/>
        <end position="132"/>
    </location>
</feature>
<protein>
    <submittedName>
        <fullName evidence="3">Vacuole protein</fullName>
    </submittedName>
</protein>
<keyword evidence="2" id="KW-0812">Transmembrane</keyword>
<reference evidence="3 4" key="1">
    <citation type="journal article" date="2012" name="Eukaryot. Cell">
        <title>Genome sequence of the Trichosporon asahii environmental strain CBS 8904.</title>
        <authorList>
            <person name="Yang R.Y."/>
            <person name="Li H.T."/>
            <person name="Zhu H."/>
            <person name="Zhou G.P."/>
            <person name="Wang M."/>
            <person name="Wang L."/>
        </authorList>
    </citation>
    <scope>NUCLEOTIDE SEQUENCE [LARGE SCALE GENOMIC DNA]</scope>
    <source>
        <strain evidence="3 4">CBS 8904</strain>
    </source>
</reference>
<accession>K1VR66</accession>
<evidence type="ECO:0000256" key="2">
    <source>
        <dbReference type="SAM" id="Phobius"/>
    </source>
</evidence>
<feature type="transmembrane region" description="Helical" evidence="2">
    <location>
        <begin position="188"/>
        <end position="213"/>
    </location>
</feature>
<keyword evidence="2" id="KW-1133">Transmembrane helix</keyword>
<dbReference type="STRING" id="1220162.K1VR66"/>
<dbReference type="HOGENOM" id="CLU_794979_0_0_1"/>
<dbReference type="eggNOG" id="KOG1315">
    <property type="taxonomic scope" value="Eukaryota"/>
</dbReference>
<evidence type="ECO:0000256" key="1">
    <source>
        <dbReference type="SAM" id="MobiDB-lite"/>
    </source>
</evidence>
<keyword evidence="2" id="KW-0472">Membrane</keyword>
<sequence>MSVFERIDGVPRLVHSLPVIADPRVTVFHVLLGLSVLSYIAVVAHRPLAPDLSLAPPDARPLPGYEEWDEAHEASPPENPVLEGVPPPASLAPVARPAPIPEPDDDDIPLRLLRNSPSRDPEPAAPEETDALLDGFDGPIAIMAKSNTGGPRQAALEAYRFFQDPSRYDGGSYPENDMEALQLTFTPVLFLLLAIIGGSLALALGGLAGYHWYLMIGSRQRLPGAWRPDHILTRPERTRLRREAREINVYDLGWARNVRQVMVGDATLPAASWGEWARDVARAAWPLTPPRMQKYARGHVFAHDRDALRDLKALTREVRLGLGAEAERRDSDTTVSADSDRVPPYRRYE</sequence>
<dbReference type="Proteomes" id="UP000006757">
    <property type="component" value="Unassembled WGS sequence"/>
</dbReference>
<proteinExistence type="predicted"/>
<gene>
    <name evidence="3" type="ORF">A1Q2_03667</name>
</gene>
<dbReference type="EMBL" id="AMBO01000302">
    <property type="protein sequence ID" value="EKD01967.1"/>
    <property type="molecule type" value="Genomic_DNA"/>
</dbReference>
<evidence type="ECO:0000313" key="4">
    <source>
        <dbReference type="Proteomes" id="UP000006757"/>
    </source>
</evidence>
<dbReference type="InParanoid" id="K1VR66"/>
<dbReference type="AlphaFoldDB" id="K1VR66"/>
<evidence type="ECO:0000313" key="3">
    <source>
        <dbReference type="EMBL" id="EKD01967.1"/>
    </source>
</evidence>
<dbReference type="OrthoDB" id="9909019at2759"/>